<dbReference type="PROSITE" id="PS51688">
    <property type="entry name" value="ICA"/>
    <property type="match status" value="1"/>
</dbReference>
<dbReference type="Proteomes" id="UP001196870">
    <property type="component" value="Unassembled WGS sequence"/>
</dbReference>
<gene>
    <name evidence="2" type="ORF">GXW71_30835</name>
</gene>
<reference evidence="3" key="1">
    <citation type="journal article" date="2021" name="Syst. Appl. Microbiol.">
        <title>Roseomonas hellenica sp. nov., isolated from roots of wild-growing Alkanna tinctoria.</title>
        <authorList>
            <person name="Rat A."/>
            <person name="Naranjo H.D."/>
            <person name="Lebbe L."/>
            <person name="Cnockaert M."/>
            <person name="Krigas N."/>
            <person name="Grigoriadou K."/>
            <person name="Maloupa E."/>
            <person name="Willems A."/>
        </authorList>
    </citation>
    <scope>NUCLEOTIDE SEQUENCE [LARGE SCALE GENOMIC DNA]</scope>
    <source>
        <strain evidence="3">LMG 31523</strain>
    </source>
</reference>
<evidence type="ECO:0000313" key="3">
    <source>
        <dbReference type="Proteomes" id="UP001196870"/>
    </source>
</evidence>
<dbReference type="Pfam" id="PF13884">
    <property type="entry name" value="Peptidase_S74"/>
    <property type="match status" value="1"/>
</dbReference>
<feature type="domain" description="Peptidase S74" evidence="1">
    <location>
        <begin position="252"/>
        <end position="353"/>
    </location>
</feature>
<keyword evidence="3" id="KW-1185">Reference proteome</keyword>
<name>A0ABS5F8F3_9PROT</name>
<comment type="caution">
    <text evidence="2">The sequence shown here is derived from an EMBL/GenBank/DDBJ whole genome shotgun (WGS) entry which is preliminary data.</text>
</comment>
<proteinExistence type="predicted"/>
<dbReference type="InterPro" id="IPR036388">
    <property type="entry name" value="WH-like_DNA-bd_sf"/>
</dbReference>
<sequence length="361" mass="37066">MATTTPNLGLTKPDPNGDDDAWAPMLNGNADILDTQVKAALNNAAAANANASGRVSKAGDTMTGALTVAPASGTAASVGATATGSAAAELVAASAAGNRAGVRFSTGANARWKIAKATNPEAGGNAGSDLGIVRCADNGGEIETAIAINRADGGVSVTRGLAAGGGIVSNQHISLRGYDTVGGTDYGKALFLNGSYGAQDTSSYMQQVHVPAVSAYIHMIFSGWEWRWDNAGNFYTPSNGLKPGGGSWADSSDARVKERIEAYPTGLNAILQLSPKIYSFKAETGRDPARRFIGAIAQDVEGVMPEMVTSGRLILGEFDLPDGRMMEQTSLPWALVNAVKELHAIVEAQAARIAALEAAQA</sequence>
<protein>
    <submittedName>
        <fullName evidence="2">Tail fiber domain-containing protein</fullName>
    </submittedName>
</protein>
<accession>A0ABS5F8F3</accession>
<dbReference type="EMBL" id="JAAGBB010000069">
    <property type="protein sequence ID" value="MBR0668786.1"/>
    <property type="molecule type" value="Genomic_DNA"/>
</dbReference>
<dbReference type="InterPro" id="IPR030392">
    <property type="entry name" value="S74_ICA"/>
</dbReference>
<dbReference type="RefSeq" id="WP_211856812.1">
    <property type="nucleotide sequence ID" value="NZ_JAAGBB010000069.1"/>
</dbReference>
<evidence type="ECO:0000259" key="1">
    <source>
        <dbReference type="PROSITE" id="PS51688"/>
    </source>
</evidence>
<organism evidence="2 3">
    <name type="scientific">Plastoroseomonas hellenica</name>
    <dbReference type="NCBI Taxonomy" id="2687306"/>
    <lineage>
        <taxon>Bacteria</taxon>
        <taxon>Pseudomonadati</taxon>
        <taxon>Pseudomonadota</taxon>
        <taxon>Alphaproteobacteria</taxon>
        <taxon>Acetobacterales</taxon>
        <taxon>Acetobacteraceae</taxon>
        <taxon>Plastoroseomonas</taxon>
    </lineage>
</organism>
<evidence type="ECO:0000313" key="2">
    <source>
        <dbReference type="EMBL" id="MBR0668786.1"/>
    </source>
</evidence>
<dbReference type="Gene3D" id="1.10.10.10">
    <property type="entry name" value="Winged helix-like DNA-binding domain superfamily/Winged helix DNA-binding domain"/>
    <property type="match status" value="1"/>
</dbReference>